<dbReference type="InterPro" id="IPR036291">
    <property type="entry name" value="NAD(P)-bd_dom_sf"/>
</dbReference>
<dbReference type="PANTHER" id="PTHR48107">
    <property type="entry name" value="NADPH-DEPENDENT ALDEHYDE REDUCTASE-LIKE PROTEIN, CHLOROPLASTIC-RELATED"/>
    <property type="match status" value="1"/>
</dbReference>
<name>A0AAQ3QAU6_9LILI</name>
<accession>A0AAQ3QAU6</accession>
<feature type="region of interest" description="Disordered" evidence="3">
    <location>
        <begin position="131"/>
        <end position="196"/>
    </location>
</feature>
<comment type="similarity">
    <text evidence="1">Belongs to the short-chain dehydrogenases/reductases (SDR) family.</text>
</comment>
<keyword evidence="2" id="KW-0560">Oxidoreductase</keyword>
<evidence type="ECO:0000313" key="4">
    <source>
        <dbReference type="EMBL" id="WOL01905.1"/>
    </source>
</evidence>
<dbReference type="SUPFAM" id="SSF51735">
    <property type="entry name" value="NAD(P)-binding Rossmann-fold domains"/>
    <property type="match status" value="1"/>
</dbReference>
<dbReference type="EMBL" id="CP136892">
    <property type="protein sequence ID" value="WOL01905.1"/>
    <property type="molecule type" value="Genomic_DNA"/>
</dbReference>
<dbReference type="Proteomes" id="UP001327560">
    <property type="component" value="Chromosome 3"/>
</dbReference>
<protein>
    <submittedName>
        <fullName evidence="4">Short-chain dehydrogenase/reductase SDR</fullName>
    </submittedName>
</protein>
<dbReference type="Pfam" id="PF00106">
    <property type="entry name" value="adh_short"/>
    <property type="match status" value="1"/>
</dbReference>
<proteinExistence type="inferred from homology"/>
<dbReference type="GO" id="GO:0016614">
    <property type="term" value="F:oxidoreductase activity, acting on CH-OH group of donors"/>
    <property type="evidence" value="ECO:0007669"/>
    <property type="project" value="UniProtKB-ARBA"/>
</dbReference>
<dbReference type="Gene3D" id="3.40.50.720">
    <property type="entry name" value="NAD(P)-binding Rossmann-like Domain"/>
    <property type="match status" value="1"/>
</dbReference>
<evidence type="ECO:0000256" key="3">
    <source>
        <dbReference type="SAM" id="MobiDB-lite"/>
    </source>
</evidence>
<dbReference type="InterPro" id="IPR002347">
    <property type="entry name" value="SDR_fam"/>
</dbReference>
<evidence type="ECO:0000256" key="1">
    <source>
        <dbReference type="ARBA" id="ARBA00006484"/>
    </source>
</evidence>
<dbReference type="PANTHER" id="PTHR48107:SF16">
    <property type="entry name" value="NADPH-DEPENDENT ALDEHYDE REDUCTASE 1, CHLOROPLASTIC"/>
    <property type="match status" value="1"/>
</dbReference>
<dbReference type="AlphaFoldDB" id="A0AAQ3QAU6"/>
<gene>
    <name evidence="4" type="ORF">Cni_G10624</name>
</gene>
<evidence type="ECO:0000256" key="2">
    <source>
        <dbReference type="ARBA" id="ARBA00023002"/>
    </source>
</evidence>
<feature type="compositionally biased region" description="Basic residues" evidence="3">
    <location>
        <begin position="153"/>
        <end position="175"/>
    </location>
</feature>
<organism evidence="4 5">
    <name type="scientific">Canna indica</name>
    <name type="common">Indian-shot</name>
    <dbReference type="NCBI Taxonomy" id="4628"/>
    <lineage>
        <taxon>Eukaryota</taxon>
        <taxon>Viridiplantae</taxon>
        <taxon>Streptophyta</taxon>
        <taxon>Embryophyta</taxon>
        <taxon>Tracheophyta</taxon>
        <taxon>Spermatophyta</taxon>
        <taxon>Magnoliopsida</taxon>
        <taxon>Liliopsida</taxon>
        <taxon>Zingiberales</taxon>
        <taxon>Cannaceae</taxon>
        <taxon>Canna</taxon>
    </lineage>
</organism>
<reference evidence="4 5" key="1">
    <citation type="submission" date="2023-10" db="EMBL/GenBank/DDBJ databases">
        <title>Chromosome-scale genome assembly provides insights into flower coloration mechanisms of Canna indica.</title>
        <authorList>
            <person name="Li C."/>
        </authorList>
    </citation>
    <scope>NUCLEOTIDE SEQUENCE [LARGE SCALE GENOMIC DNA]</scope>
    <source>
        <tissue evidence="4">Flower</tissue>
    </source>
</reference>
<sequence length="196" mass="22381">MATNDDYKLVNKLHVFSLQLSRSLSLKVALVTGGDSGIGRVVYYCYVKEGLTMAFTYVKSQEDKDVRETLQMLKQNKTGDAKDPIAIPADLGYKENCKKVVKEVIKDIVENCKKSYEENCEWSSSSPVAARRCSRQGVRGAGGHEEEVGGGFTRRRRPSREKMRRMPSSREKMRRTPSSSEKMRRMSLSRENMRRK</sequence>
<evidence type="ECO:0000313" key="5">
    <source>
        <dbReference type="Proteomes" id="UP001327560"/>
    </source>
</evidence>
<keyword evidence="5" id="KW-1185">Reference proteome</keyword>